<name>A0A0F9A1K6_9ZZZZ</name>
<dbReference type="PANTHER" id="PTHR43546">
    <property type="entry name" value="UPF0173 METAL-DEPENDENT HYDROLASE MJ1163-RELATED"/>
    <property type="match status" value="1"/>
</dbReference>
<reference evidence="2" key="1">
    <citation type="journal article" date="2015" name="Nature">
        <title>Complex archaea that bridge the gap between prokaryotes and eukaryotes.</title>
        <authorList>
            <person name="Spang A."/>
            <person name="Saw J.H."/>
            <person name="Jorgensen S.L."/>
            <person name="Zaremba-Niedzwiedzka K."/>
            <person name="Martijn J."/>
            <person name="Lind A.E."/>
            <person name="van Eijk R."/>
            <person name="Schleper C."/>
            <person name="Guy L."/>
            <person name="Ettema T.J."/>
        </authorList>
    </citation>
    <scope>NUCLEOTIDE SEQUENCE</scope>
</reference>
<dbReference type="EMBL" id="LAZR01044960">
    <property type="protein sequence ID" value="KKL01720.1"/>
    <property type="molecule type" value="Genomic_DNA"/>
</dbReference>
<organism evidence="2">
    <name type="scientific">marine sediment metagenome</name>
    <dbReference type="NCBI Taxonomy" id="412755"/>
    <lineage>
        <taxon>unclassified sequences</taxon>
        <taxon>metagenomes</taxon>
        <taxon>ecological metagenomes</taxon>
    </lineage>
</organism>
<dbReference type="SUPFAM" id="SSF56281">
    <property type="entry name" value="Metallo-hydrolase/oxidoreductase"/>
    <property type="match status" value="1"/>
</dbReference>
<comment type="caution">
    <text evidence="2">The sequence shown here is derived from an EMBL/GenBank/DDBJ whole genome shotgun (WGS) entry which is preliminary data.</text>
</comment>
<gene>
    <name evidence="2" type="ORF">LCGC14_2626820</name>
</gene>
<dbReference type="Pfam" id="PF12706">
    <property type="entry name" value="Lactamase_B_2"/>
    <property type="match status" value="1"/>
</dbReference>
<sequence>ITNSQGKVLLIDPCLEDNPASPVKVSHLKRVDLVLVTHLAFDHLGDTAEIAKKFDCPVVCGGEVKQFLLKQGVDAAQIRTLTWGVQLLVEGIRVRSIMSRHASMRLDAEGNFLCGFPMGFIVYADAGVRIYHSGDTAIYSDLKLVGELYRPNIGLISCSEVEKDYLEKHGILDHYASEMNGDEGALAALWLGVEYALCSHYLYPKGHQDIDKFVSILNNRTSDEGPVVKPVVLEAGDVFVYPPQEK</sequence>
<feature type="non-terminal residue" evidence="2">
    <location>
        <position position="1"/>
    </location>
</feature>
<protein>
    <recommendedName>
        <fullName evidence="1">Metallo-beta-lactamase domain-containing protein</fullName>
    </recommendedName>
</protein>
<dbReference type="InterPro" id="IPR001279">
    <property type="entry name" value="Metallo-B-lactamas"/>
</dbReference>
<dbReference type="AlphaFoldDB" id="A0A0F9A1K6"/>
<dbReference type="InterPro" id="IPR036866">
    <property type="entry name" value="RibonucZ/Hydroxyglut_hydro"/>
</dbReference>
<evidence type="ECO:0000259" key="1">
    <source>
        <dbReference type="Pfam" id="PF12706"/>
    </source>
</evidence>
<dbReference type="InterPro" id="IPR050114">
    <property type="entry name" value="UPF0173_UPF0282_UlaG_hydrolase"/>
</dbReference>
<dbReference type="Gene3D" id="3.60.15.10">
    <property type="entry name" value="Ribonuclease Z/Hydroxyacylglutathione hydrolase-like"/>
    <property type="match status" value="1"/>
</dbReference>
<accession>A0A0F9A1K6</accession>
<evidence type="ECO:0000313" key="2">
    <source>
        <dbReference type="EMBL" id="KKL01720.1"/>
    </source>
</evidence>
<proteinExistence type="predicted"/>
<dbReference type="PANTHER" id="PTHR43546:SF3">
    <property type="entry name" value="UPF0173 METAL-DEPENDENT HYDROLASE MJ1163"/>
    <property type="match status" value="1"/>
</dbReference>
<feature type="domain" description="Metallo-beta-lactamase" evidence="1">
    <location>
        <begin position="9"/>
        <end position="201"/>
    </location>
</feature>